<accession>A0A0D0D3G0</accession>
<name>A0A0D0D3G0_9AGAM</name>
<evidence type="ECO:0000313" key="2">
    <source>
        <dbReference type="Proteomes" id="UP000054538"/>
    </source>
</evidence>
<evidence type="ECO:0000313" key="1">
    <source>
        <dbReference type="EMBL" id="KIK90987.1"/>
    </source>
</evidence>
<gene>
    <name evidence="1" type="ORF">PAXRUDRAFT_831214</name>
</gene>
<dbReference type="AlphaFoldDB" id="A0A0D0D3G0"/>
<proteinExistence type="predicted"/>
<reference evidence="2" key="2">
    <citation type="submission" date="2015-01" db="EMBL/GenBank/DDBJ databases">
        <title>Evolutionary Origins and Diversification of the Mycorrhizal Mutualists.</title>
        <authorList>
            <consortium name="DOE Joint Genome Institute"/>
            <consortium name="Mycorrhizal Genomics Consortium"/>
            <person name="Kohler A."/>
            <person name="Kuo A."/>
            <person name="Nagy L.G."/>
            <person name="Floudas D."/>
            <person name="Copeland A."/>
            <person name="Barry K.W."/>
            <person name="Cichocki N."/>
            <person name="Veneault-Fourrey C."/>
            <person name="LaButti K."/>
            <person name="Lindquist E.A."/>
            <person name="Lipzen A."/>
            <person name="Lundell T."/>
            <person name="Morin E."/>
            <person name="Murat C."/>
            <person name="Riley R."/>
            <person name="Ohm R."/>
            <person name="Sun H."/>
            <person name="Tunlid A."/>
            <person name="Henrissat B."/>
            <person name="Grigoriev I.V."/>
            <person name="Hibbett D.S."/>
            <person name="Martin F."/>
        </authorList>
    </citation>
    <scope>NUCLEOTIDE SEQUENCE [LARGE SCALE GENOMIC DNA]</scope>
    <source>
        <strain evidence="2">Ve08.2h10</strain>
    </source>
</reference>
<protein>
    <submittedName>
        <fullName evidence="1">Uncharacterized protein</fullName>
    </submittedName>
</protein>
<keyword evidence="2" id="KW-1185">Reference proteome</keyword>
<dbReference type="Proteomes" id="UP000054538">
    <property type="component" value="Unassembled WGS sequence"/>
</dbReference>
<reference evidence="1 2" key="1">
    <citation type="submission" date="2014-04" db="EMBL/GenBank/DDBJ databases">
        <authorList>
            <consortium name="DOE Joint Genome Institute"/>
            <person name="Kuo A."/>
            <person name="Kohler A."/>
            <person name="Jargeat P."/>
            <person name="Nagy L.G."/>
            <person name="Floudas D."/>
            <person name="Copeland A."/>
            <person name="Barry K.W."/>
            <person name="Cichocki N."/>
            <person name="Veneault-Fourrey C."/>
            <person name="LaButti K."/>
            <person name="Lindquist E.A."/>
            <person name="Lipzen A."/>
            <person name="Lundell T."/>
            <person name="Morin E."/>
            <person name="Murat C."/>
            <person name="Sun H."/>
            <person name="Tunlid A."/>
            <person name="Henrissat B."/>
            <person name="Grigoriev I.V."/>
            <person name="Hibbett D.S."/>
            <person name="Martin F."/>
            <person name="Nordberg H.P."/>
            <person name="Cantor M.N."/>
            <person name="Hua S.X."/>
        </authorList>
    </citation>
    <scope>NUCLEOTIDE SEQUENCE [LARGE SCALE GENOMIC DNA]</scope>
    <source>
        <strain evidence="1 2">Ve08.2h10</strain>
    </source>
</reference>
<dbReference type="InParanoid" id="A0A0D0D3G0"/>
<dbReference type="OrthoDB" id="3132420at2759"/>
<dbReference type="HOGENOM" id="CLU_2923341_0_0_1"/>
<sequence length="61" mass="7025">MAESDIVLRFVTSTDSNADMRTFRVFQVIQNAAEQLELYRVRLLLSAPRSNLEHFHSSCIP</sequence>
<dbReference type="EMBL" id="KN825442">
    <property type="protein sequence ID" value="KIK90987.1"/>
    <property type="molecule type" value="Genomic_DNA"/>
</dbReference>
<organism evidence="1 2">
    <name type="scientific">Paxillus rubicundulus Ve08.2h10</name>
    <dbReference type="NCBI Taxonomy" id="930991"/>
    <lineage>
        <taxon>Eukaryota</taxon>
        <taxon>Fungi</taxon>
        <taxon>Dikarya</taxon>
        <taxon>Basidiomycota</taxon>
        <taxon>Agaricomycotina</taxon>
        <taxon>Agaricomycetes</taxon>
        <taxon>Agaricomycetidae</taxon>
        <taxon>Boletales</taxon>
        <taxon>Paxilineae</taxon>
        <taxon>Paxillaceae</taxon>
        <taxon>Paxillus</taxon>
    </lineage>
</organism>